<dbReference type="EMBL" id="NFKP01000016">
    <property type="protein sequence ID" value="OUP68587.1"/>
    <property type="molecule type" value="Genomic_DNA"/>
</dbReference>
<name>A0A174NKT0_9FIRM</name>
<dbReference type="GeneID" id="72465685"/>
<reference evidence="5" key="2">
    <citation type="submission" date="2017-04" db="EMBL/GenBank/DDBJ databases">
        <title>Function of individual gut microbiota members based on whole genome sequencing of pure cultures obtained from chicken caecum.</title>
        <authorList>
            <person name="Medvecky M."/>
            <person name="Cejkova D."/>
            <person name="Polansky O."/>
            <person name="Karasova D."/>
            <person name="Kubasova T."/>
            <person name="Cizek A."/>
            <person name="Rychlik I."/>
        </authorList>
    </citation>
    <scope>NUCLEOTIDE SEQUENCE [LARGE SCALE GENOMIC DNA]</scope>
    <source>
        <strain evidence="5">An175</strain>
    </source>
</reference>
<dbReference type="RefSeq" id="WP_006875673.1">
    <property type="nucleotide sequence ID" value="NZ_CABIWA010000007.1"/>
</dbReference>
<sequence>MYLEQSNYFSYGFGCDMSAANYFDSLPEDVKRAINKRPEEFHSVAELRRYAEAIKKKKNM</sequence>
<evidence type="ECO:0000313" key="1">
    <source>
        <dbReference type="EMBL" id="CUP47228.1"/>
    </source>
</evidence>
<evidence type="ECO:0000313" key="3">
    <source>
        <dbReference type="EMBL" id="RGE69635.1"/>
    </source>
</evidence>
<accession>A0A174NKT0</accession>
<evidence type="ECO:0000313" key="4">
    <source>
        <dbReference type="Proteomes" id="UP000095765"/>
    </source>
</evidence>
<gene>
    <name evidence="2" type="ORF">B5F11_12580</name>
    <name evidence="3" type="ORF">DXC40_00775</name>
    <name evidence="1" type="ORF">ERS852551_00902</name>
</gene>
<dbReference type="EMBL" id="QVME01000001">
    <property type="protein sequence ID" value="RGE69635.1"/>
    <property type="molecule type" value="Genomic_DNA"/>
</dbReference>
<proteinExistence type="predicted"/>
<reference evidence="1 4" key="1">
    <citation type="submission" date="2015-09" db="EMBL/GenBank/DDBJ databases">
        <authorList>
            <consortium name="Pathogen Informatics"/>
        </authorList>
    </citation>
    <scope>NUCLEOTIDE SEQUENCE [LARGE SCALE GENOMIC DNA]</scope>
    <source>
        <strain evidence="1 4">2789STDY5834939</strain>
    </source>
</reference>
<protein>
    <submittedName>
        <fullName evidence="1">Uncharacterized protein</fullName>
    </submittedName>
</protein>
<dbReference type="AlphaFoldDB" id="A0A174NKT0"/>
<reference evidence="2" key="3">
    <citation type="journal article" date="2018" name="BMC Genomics">
        <title>Whole genome sequencing and function prediction of 133 gut anaerobes isolated from chicken caecum in pure cultures.</title>
        <authorList>
            <person name="Medvecky M."/>
            <person name="Cejkova D."/>
            <person name="Polansky O."/>
            <person name="Karasova D."/>
            <person name="Kubasova T."/>
            <person name="Cizek A."/>
            <person name="Rychlik I."/>
        </authorList>
    </citation>
    <scope>NUCLEOTIDE SEQUENCE</scope>
    <source>
        <strain evidence="2">An175</strain>
    </source>
</reference>
<organism evidence="1 4">
    <name type="scientific">Anaerotruncus colihominis</name>
    <dbReference type="NCBI Taxonomy" id="169435"/>
    <lineage>
        <taxon>Bacteria</taxon>
        <taxon>Bacillati</taxon>
        <taxon>Bacillota</taxon>
        <taxon>Clostridia</taxon>
        <taxon>Eubacteriales</taxon>
        <taxon>Oscillospiraceae</taxon>
        <taxon>Anaerotruncus</taxon>
    </lineage>
</organism>
<dbReference type="Proteomes" id="UP000260828">
    <property type="component" value="Unassembled WGS sequence"/>
</dbReference>
<dbReference type="EMBL" id="CZBE01000005">
    <property type="protein sequence ID" value="CUP47228.1"/>
    <property type="molecule type" value="Genomic_DNA"/>
</dbReference>
<dbReference type="OrthoDB" id="2112353at2"/>
<reference evidence="3 6" key="4">
    <citation type="submission" date="2018-08" db="EMBL/GenBank/DDBJ databases">
        <title>A genome reference for cultivated species of the human gut microbiota.</title>
        <authorList>
            <person name="Zou Y."/>
            <person name="Xue W."/>
            <person name="Luo G."/>
        </authorList>
    </citation>
    <scope>NUCLEOTIDE SEQUENCE [LARGE SCALE GENOMIC DNA]</scope>
    <source>
        <strain evidence="3 6">TF05-12AC</strain>
    </source>
</reference>
<evidence type="ECO:0000313" key="5">
    <source>
        <dbReference type="Proteomes" id="UP000196386"/>
    </source>
</evidence>
<dbReference type="Proteomes" id="UP000196386">
    <property type="component" value="Unassembled WGS sequence"/>
</dbReference>
<evidence type="ECO:0000313" key="6">
    <source>
        <dbReference type="Proteomes" id="UP000260828"/>
    </source>
</evidence>
<evidence type="ECO:0000313" key="2">
    <source>
        <dbReference type="EMBL" id="OUP68587.1"/>
    </source>
</evidence>
<dbReference type="Proteomes" id="UP000095765">
    <property type="component" value="Unassembled WGS sequence"/>
</dbReference>